<reference evidence="2 4" key="3">
    <citation type="submission" date="2016-11" db="EMBL/GenBank/DDBJ databases">
        <title>Whole genomes of Flavobacteriaceae.</title>
        <authorList>
            <person name="Stine C."/>
            <person name="Li C."/>
            <person name="Tadesse D."/>
        </authorList>
    </citation>
    <scope>NUCLEOTIDE SEQUENCE [LARGE SCALE GENOMIC DNA]</scope>
    <source>
        <strain evidence="2 4">ATCC BAA-2541</strain>
    </source>
</reference>
<protein>
    <submittedName>
        <fullName evidence="1">Uncharacterized protein</fullName>
    </submittedName>
</protein>
<sequence length="217" mass="25819">MKKYLLAFLLLFVHFSRSQSIKSIDSLTTEICKSLVQNQALDNEIRINTINNSHITPYLAKFKDSIVQRRVFEQLFFRLHKNCNEFVALFPNESEKSNWSMQNEKPLDEISREECNHFDESSKYYYIENSGAKVAVTLSDHLWTENFNDGTFSKLRYKKKGSCEFELEFIESNNLSRKNLSIKGDKYLYHLYKEENGTYNVYLKNKETYYIFTIIRQ</sequence>
<dbReference type="EMBL" id="MUHG01000026">
    <property type="protein sequence ID" value="OXB17076.1"/>
    <property type="molecule type" value="Genomic_DNA"/>
</dbReference>
<name>A0A1S1J8P1_9FLAO</name>
<reference evidence="3" key="1">
    <citation type="submission" date="2016-09" db="EMBL/GenBank/DDBJ databases">
        <authorList>
            <person name="Chen S."/>
            <person name="Walker E."/>
        </authorList>
    </citation>
    <scope>NUCLEOTIDE SEQUENCE [LARGE SCALE GENOMIC DNA]</scope>
    <source>
        <strain evidence="3">MSU</strain>
    </source>
</reference>
<gene>
    <name evidence="2" type="ORF">B0A71_17565</name>
    <name evidence="1" type="ORF">BHE19_08275</name>
</gene>
<dbReference type="AlphaFoldDB" id="A0A1S1J8P1"/>
<evidence type="ECO:0000313" key="2">
    <source>
        <dbReference type="EMBL" id="OXB17076.1"/>
    </source>
</evidence>
<dbReference type="RefSeq" id="WP_070907067.1">
    <property type="nucleotide sequence ID" value="NZ_MIKE01000022.1"/>
</dbReference>
<accession>A0A1S1J8P1</accession>
<proteinExistence type="predicted"/>
<dbReference type="OrthoDB" id="1246551at2"/>
<evidence type="ECO:0000313" key="1">
    <source>
        <dbReference type="EMBL" id="OHT45815.1"/>
    </source>
</evidence>
<evidence type="ECO:0000313" key="3">
    <source>
        <dbReference type="Proteomes" id="UP000180252"/>
    </source>
</evidence>
<evidence type="ECO:0000313" key="4">
    <source>
        <dbReference type="Proteomes" id="UP000198319"/>
    </source>
</evidence>
<comment type="caution">
    <text evidence="1">The sequence shown here is derived from an EMBL/GenBank/DDBJ whole genome shotgun (WGS) entry which is preliminary data.</text>
</comment>
<dbReference type="EMBL" id="MIKE01000022">
    <property type="protein sequence ID" value="OHT45815.1"/>
    <property type="molecule type" value="Genomic_DNA"/>
</dbReference>
<dbReference type="Proteomes" id="UP000180252">
    <property type="component" value="Unassembled WGS sequence"/>
</dbReference>
<reference evidence="1" key="2">
    <citation type="submission" date="2016-09" db="EMBL/GenBank/DDBJ databases">
        <authorList>
            <person name="Capua I."/>
            <person name="De Benedictis P."/>
            <person name="Joannis T."/>
            <person name="Lombin L.H."/>
            <person name="Cattoli G."/>
        </authorList>
    </citation>
    <scope>NUCLEOTIDE SEQUENCE [LARGE SCALE GENOMIC DNA]</scope>
    <source>
        <strain evidence="1">MSU</strain>
    </source>
</reference>
<dbReference type="Proteomes" id="UP000198319">
    <property type="component" value="Unassembled WGS sequence"/>
</dbReference>
<keyword evidence="4" id="KW-1185">Reference proteome</keyword>
<organism evidence="1 3">
    <name type="scientific">Flavobacterium tructae</name>
    <dbReference type="NCBI Taxonomy" id="1114873"/>
    <lineage>
        <taxon>Bacteria</taxon>
        <taxon>Pseudomonadati</taxon>
        <taxon>Bacteroidota</taxon>
        <taxon>Flavobacteriia</taxon>
        <taxon>Flavobacteriales</taxon>
        <taxon>Flavobacteriaceae</taxon>
        <taxon>Flavobacterium</taxon>
    </lineage>
</organism>